<evidence type="ECO:0000313" key="2">
    <source>
        <dbReference type="Proteomes" id="UP000281549"/>
    </source>
</evidence>
<proteinExistence type="predicted"/>
<protein>
    <submittedName>
        <fullName evidence="1">Uncharacterized protein</fullName>
    </submittedName>
</protein>
<dbReference type="AlphaFoldDB" id="A0A4P9YNX3"/>
<organism evidence="1 2">
    <name type="scientific">Rozella allomycis (strain CSF55)</name>
    <dbReference type="NCBI Taxonomy" id="988480"/>
    <lineage>
        <taxon>Eukaryota</taxon>
        <taxon>Fungi</taxon>
        <taxon>Fungi incertae sedis</taxon>
        <taxon>Cryptomycota</taxon>
        <taxon>Cryptomycota incertae sedis</taxon>
        <taxon>Rozella</taxon>
    </lineage>
</organism>
<sequence>MVTDRSLKLAATQQFYSEFNFFEYSYYEIFWYLKTNSHDDNKNVDMSQEHLVLLNGFFEFPNMVQSNLQSSSSVLNVLNLFLAMLKQKGEDLLDSGVKFSSLHQVVKGLSEGFDKCNMDKDYFVNWFGDFGCALVGRKCRFNKFKLTLVFLDGWVSSVANADKRFVSVNASPSGSNCFEFGEHSKDDCIKVITNLHQLISASLVTKKGGKPQLARTPSFIRYLIMNIFNGQTDLKIEGTTDVGNHDKCTPKTTAFGLVVNVIQNLAKMTEIELYLLMVHFSFYSFNLYVKIQSSVWPKEAINNLSIILKRAA</sequence>
<evidence type="ECO:0000313" key="1">
    <source>
        <dbReference type="EMBL" id="RKP21443.1"/>
    </source>
</evidence>
<reference evidence="2" key="1">
    <citation type="journal article" date="2018" name="Nat. Microbiol.">
        <title>Leveraging single-cell genomics to expand the fungal tree of life.</title>
        <authorList>
            <person name="Ahrendt S.R."/>
            <person name="Quandt C.A."/>
            <person name="Ciobanu D."/>
            <person name="Clum A."/>
            <person name="Salamov A."/>
            <person name="Andreopoulos B."/>
            <person name="Cheng J.F."/>
            <person name="Woyke T."/>
            <person name="Pelin A."/>
            <person name="Henrissat B."/>
            <person name="Reynolds N.K."/>
            <person name="Benny G.L."/>
            <person name="Smith M.E."/>
            <person name="James T.Y."/>
            <person name="Grigoriev I.V."/>
        </authorList>
    </citation>
    <scope>NUCLEOTIDE SEQUENCE [LARGE SCALE GENOMIC DNA]</scope>
    <source>
        <strain evidence="2">CSF55</strain>
    </source>
</reference>
<gene>
    <name evidence="1" type="ORF">ROZALSC1DRAFT_20527</name>
</gene>
<dbReference type="Proteomes" id="UP000281549">
    <property type="component" value="Unassembled WGS sequence"/>
</dbReference>
<feature type="non-terminal residue" evidence="1">
    <location>
        <position position="312"/>
    </location>
</feature>
<dbReference type="EMBL" id="ML004955">
    <property type="protein sequence ID" value="RKP21443.1"/>
    <property type="molecule type" value="Genomic_DNA"/>
</dbReference>
<accession>A0A4P9YNX3</accession>
<name>A0A4P9YNX3_ROZAC</name>